<feature type="domain" description="Amine oxidase" evidence="8">
    <location>
        <begin position="15"/>
        <end position="462"/>
    </location>
</feature>
<evidence type="ECO:0000256" key="5">
    <source>
        <dbReference type="ARBA" id="ARBA00048448"/>
    </source>
</evidence>
<evidence type="ECO:0000256" key="6">
    <source>
        <dbReference type="PIRSR" id="PIRSR601613-1"/>
    </source>
</evidence>
<evidence type="ECO:0000256" key="3">
    <source>
        <dbReference type="ARBA" id="ARBA00005995"/>
    </source>
</evidence>
<organism evidence="10 11">
    <name type="scientific">Helobdella robusta</name>
    <name type="common">Californian leech</name>
    <dbReference type="NCBI Taxonomy" id="6412"/>
    <lineage>
        <taxon>Eukaryota</taxon>
        <taxon>Metazoa</taxon>
        <taxon>Spiralia</taxon>
        <taxon>Lophotrochozoa</taxon>
        <taxon>Annelida</taxon>
        <taxon>Clitellata</taxon>
        <taxon>Hirudinea</taxon>
        <taxon>Rhynchobdellida</taxon>
        <taxon>Glossiphoniidae</taxon>
        <taxon>Helobdella</taxon>
    </lineage>
</organism>
<accession>T1FMW5</accession>
<keyword evidence="4 7" id="KW-0560">Oxidoreductase</keyword>
<dbReference type="InterPro" id="IPR001613">
    <property type="entry name" value="Flavin_amine_oxidase"/>
</dbReference>
<evidence type="ECO:0000313" key="9">
    <source>
        <dbReference type="EMBL" id="ESO05715.1"/>
    </source>
</evidence>
<comment type="subcellular location">
    <subcellularLocation>
        <location evidence="2">Mitochondrion outer membrane</location>
        <topology evidence="2">Single-pass type IV membrane protein</topology>
        <orientation evidence="2">Cytoplasmic side</orientation>
    </subcellularLocation>
</comment>
<dbReference type="STRING" id="6412.T1FMW5"/>
<dbReference type="CTD" id="20210164"/>
<feature type="binding site" evidence="6">
    <location>
        <begin position="37"/>
        <end position="38"/>
    </location>
    <ligand>
        <name>FAD</name>
        <dbReference type="ChEBI" id="CHEBI:57692"/>
    </ligand>
</feature>
<dbReference type="InterPro" id="IPR036188">
    <property type="entry name" value="FAD/NAD-bd_sf"/>
</dbReference>
<proteinExistence type="inferred from homology"/>
<evidence type="ECO:0000256" key="1">
    <source>
        <dbReference type="ARBA" id="ARBA00001974"/>
    </source>
</evidence>
<evidence type="ECO:0000256" key="7">
    <source>
        <dbReference type="RuleBase" id="RU362067"/>
    </source>
</evidence>
<dbReference type="GO" id="GO:0008131">
    <property type="term" value="F:primary methylamine oxidase activity"/>
    <property type="evidence" value="ECO:0007669"/>
    <property type="project" value="UniProtKB-ARBA"/>
</dbReference>
<reference evidence="9 11" key="2">
    <citation type="journal article" date="2013" name="Nature">
        <title>Insights into bilaterian evolution from three spiralian genomes.</title>
        <authorList>
            <person name="Simakov O."/>
            <person name="Marletaz F."/>
            <person name="Cho S.J."/>
            <person name="Edsinger-Gonzales E."/>
            <person name="Havlak P."/>
            <person name="Hellsten U."/>
            <person name="Kuo D.H."/>
            <person name="Larsson T."/>
            <person name="Lv J."/>
            <person name="Arendt D."/>
            <person name="Savage R."/>
            <person name="Osoegawa K."/>
            <person name="de Jong P."/>
            <person name="Grimwood J."/>
            <person name="Chapman J.A."/>
            <person name="Shapiro H."/>
            <person name="Aerts A."/>
            <person name="Otillar R.P."/>
            <person name="Terry A.Y."/>
            <person name="Boore J.L."/>
            <person name="Grigoriev I.V."/>
            <person name="Lindberg D.R."/>
            <person name="Seaver E.C."/>
            <person name="Weisblat D.A."/>
            <person name="Putnam N.H."/>
            <person name="Rokhsar D.S."/>
        </authorList>
    </citation>
    <scope>NUCLEOTIDE SEQUENCE</scope>
</reference>
<dbReference type="GO" id="GO:0097621">
    <property type="term" value="F:monoamine oxidase activity"/>
    <property type="evidence" value="ECO:0007669"/>
    <property type="project" value="UniProtKB-EC"/>
</dbReference>
<dbReference type="SUPFAM" id="SSF51905">
    <property type="entry name" value="FAD/NAD(P)-binding domain"/>
    <property type="match status" value="1"/>
</dbReference>
<reference evidence="10" key="3">
    <citation type="submission" date="2015-06" db="UniProtKB">
        <authorList>
            <consortium name="EnsemblMetazoa"/>
        </authorList>
    </citation>
    <scope>IDENTIFICATION</scope>
</reference>
<dbReference type="InterPro" id="IPR050703">
    <property type="entry name" value="Flavin_MAO"/>
</dbReference>
<dbReference type="InParanoid" id="T1FMW5"/>
<keyword evidence="11" id="KW-1185">Reference proteome</keyword>
<dbReference type="InterPro" id="IPR002937">
    <property type="entry name" value="Amino_oxidase"/>
</dbReference>
<dbReference type="PANTHER" id="PTHR43563">
    <property type="entry name" value="AMINE OXIDASE"/>
    <property type="match status" value="1"/>
</dbReference>
<feature type="binding site" evidence="6">
    <location>
        <position position="355"/>
    </location>
    <ligand>
        <name>substrate</name>
    </ligand>
</feature>
<dbReference type="PANTHER" id="PTHR43563:SF14">
    <property type="entry name" value="AMINE OXIDASE"/>
    <property type="match status" value="1"/>
</dbReference>
<dbReference type="AlphaFoldDB" id="T1FMW5"/>
<dbReference type="Gene3D" id="3.90.660.10">
    <property type="match status" value="1"/>
</dbReference>
<dbReference type="GeneID" id="20210164"/>
<dbReference type="OrthoDB" id="7777654at2759"/>
<evidence type="ECO:0000256" key="4">
    <source>
        <dbReference type="ARBA" id="ARBA00023002"/>
    </source>
</evidence>
<dbReference type="OMA" id="LWARVMH"/>
<dbReference type="Gene3D" id="3.50.50.60">
    <property type="entry name" value="FAD/NAD(P)-binding domain"/>
    <property type="match status" value="1"/>
</dbReference>
<feature type="binding site" evidence="6">
    <location>
        <position position="438"/>
    </location>
    <ligand>
        <name>FAD</name>
        <dbReference type="ChEBI" id="CHEBI:57692"/>
    </ligand>
</feature>
<name>T1FMW5_HELRO</name>
<reference evidence="11" key="1">
    <citation type="submission" date="2012-12" db="EMBL/GenBank/DDBJ databases">
        <authorList>
            <person name="Hellsten U."/>
            <person name="Grimwood J."/>
            <person name="Chapman J.A."/>
            <person name="Shapiro H."/>
            <person name="Aerts A."/>
            <person name="Otillar R.P."/>
            <person name="Terry A.Y."/>
            <person name="Boore J.L."/>
            <person name="Simakov O."/>
            <person name="Marletaz F."/>
            <person name="Cho S.-J."/>
            <person name="Edsinger-Gonzales E."/>
            <person name="Havlak P."/>
            <person name="Kuo D.-H."/>
            <person name="Larsson T."/>
            <person name="Lv J."/>
            <person name="Arendt D."/>
            <person name="Savage R."/>
            <person name="Osoegawa K."/>
            <person name="de Jong P."/>
            <person name="Lindberg D.R."/>
            <person name="Seaver E.C."/>
            <person name="Weisblat D.A."/>
            <person name="Putnam N.H."/>
            <person name="Grigoriev I.V."/>
            <person name="Rokhsar D.S."/>
        </authorList>
    </citation>
    <scope>NUCLEOTIDE SEQUENCE</scope>
</reference>
<dbReference type="EMBL" id="AMQM01003859">
    <property type="status" value="NOT_ANNOTATED_CDS"/>
    <property type="molecule type" value="Genomic_DNA"/>
</dbReference>
<dbReference type="Proteomes" id="UP000015101">
    <property type="component" value="Unassembled WGS sequence"/>
</dbReference>
<sequence>MSSEVLDVVVIGAGLSGVAAAHELFHKNAKLRFVILEAKERIGGRTLGTKLRTSSGEDFWDLGGQWIGRCQPHIYSLVEKLQLKMYEQSCSGKKLVQLDSAGSIMQYTSDIPPISLLALLELHCFIWKVSYFIKKMDSKVFMSSGLVAKLDGMTVEQFKRSYFWTQGAKNALDSCCRCIFGSDPVHMSMLYFLMYAHRSNNFEALLSCKKNFGAQELKINGGAWQICHELMKQIPGDTLNTSSPVVSIDQKQDKHVHVRVLNGTVFVCQYVILAIPPNEICKISFNPCLPLQKFNVLQRMPVGCLTKIIVTYAEAFWQKNGFSGEVLTSGANGAHPLCVVFDATSANKNPALVAFVGGTQQIKFSSVQESSRKSLVLETLASFFGAEALHPLDYMEKNWNEEAYNGGCPVNVATPGVCTTLHTALSRPFYRVFFAGTESASRWCGFLNGAVQAGHRAAHEVLYNVSPECVTDKDLVDTCYANEEAQPTNELPNATPFCKLAIITFIAASLLAYKRFFT</sequence>
<dbReference type="Pfam" id="PF01593">
    <property type="entry name" value="Amino_oxidase"/>
    <property type="match status" value="1"/>
</dbReference>
<dbReference type="Gene3D" id="1.10.405.10">
    <property type="entry name" value="Guanine Nucleotide Dissociation Inhibitor, domain 1"/>
    <property type="match status" value="1"/>
</dbReference>
<dbReference type="RefSeq" id="XP_009016348.1">
    <property type="nucleotide sequence ID" value="XM_009018100.1"/>
</dbReference>
<comment type="catalytic activity">
    <reaction evidence="5">
        <text>a secondary aliphatic amine + O2 + H2O = a primary amine + an aldehyde + H2O2</text>
        <dbReference type="Rhea" id="RHEA:26414"/>
        <dbReference type="ChEBI" id="CHEBI:15377"/>
        <dbReference type="ChEBI" id="CHEBI:15379"/>
        <dbReference type="ChEBI" id="CHEBI:16240"/>
        <dbReference type="ChEBI" id="CHEBI:17478"/>
        <dbReference type="ChEBI" id="CHEBI:58855"/>
        <dbReference type="ChEBI" id="CHEBI:65296"/>
        <dbReference type="EC" id="1.4.3.4"/>
    </reaction>
</comment>
<dbReference type="HOGENOM" id="CLU_004498_0_3_1"/>
<evidence type="ECO:0000313" key="11">
    <source>
        <dbReference type="Proteomes" id="UP000015101"/>
    </source>
</evidence>
<comment type="cofactor">
    <cofactor evidence="1 7">
        <name>FAD</name>
        <dbReference type="ChEBI" id="CHEBI:57692"/>
    </cofactor>
</comment>
<dbReference type="GO" id="GO:0005741">
    <property type="term" value="C:mitochondrial outer membrane"/>
    <property type="evidence" value="ECO:0007669"/>
    <property type="project" value="UniProtKB-SubCell"/>
</dbReference>
<keyword evidence="7" id="KW-0285">Flavoprotein</keyword>
<feature type="binding site" evidence="6">
    <location>
        <position position="16"/>
    </location>
    <ligand>
        <name>FAD</name>
        <dbReference type="ChEBI" id="CHEBI:57692"/>
    </ligand>
</feature>
<comment type="similarity">
    <text evidence="3 7">Belongs to the flavin monoamine oxidase family.</text>
</comment>
<dbReference type="PRINTS" id="PR00757">
    <property type="entry name" value="AMINEOXDASEF"/>
</dbReference>
<gene>
    <name evidence="10" type="primary">20210164</name>
    <name evidence="9" type="ORF">HELRODRAFT_185502</name>
</gene>
<dbReference type="SUPFAM" id="SSF54373">
    <property type="entry name" value="FAD-linked reductases, C-terminal domain"/>
    <property type="match status" value="1"/>
</dbReference>
<dbReference type="EC" id="1.4.3.-" evidence="7"/>
<evidence type="ECO:0000259" key="8">
    <source>
        <dbReference type="Pfam" id="PF01593"/>
    </source>
</evidence>
<dbReference type="EnsemblMetazoa" id="HelroT185502">
    <property type="protein sequence ID" value="HelroP185502"/>
    <property type="gene ID" value="HelroG185502"/>
</dbReference>
<evidence type="ECO:0000313" key="10">
    <source>
        <dbReference type="EnsemblMetazoa" id="HelroP185502"/>
    </source>
</evidence>
<dbReference type="eggNOG" id="KOG0029">
    <property type="taxonomic scope" value="Eukaryota"/>
</dbReference>
<dbReference type="KEGG" id="hro:HELRODRAFT_185502"/>
<dbReference type="EMBL" id="KB096325">
    <property type="protein sequence ID" value="ESO05715.1"/>
    <property type="molecule type" value="Genomic_DNA"/>
</dbReference>
<feature type="binding site" evidence="6">
    <location>
        <position position="245"/>
    </location>
    <ligand>
        <name>FAD</name>
        <dbReference type="ChEBI" id="CHEBI:57692"/>
    </ligand>
</feature>
<keyword evidence="7" id="KW-0274">FAD</keyword>
<protein>
    <recommendedName>
        <fullName evidence="7">Amine oxidase</fullName>
        <ecNumber evidence="7">1.4.3.-</ecNumber>
    </recommendedName>
</protein>
<evidence type="ECO:0000256" key="2">
    <source>
        <dbReference type="ARBA" id="ARBA00004362"/>
    </source>
</evidence>